<dbReference type="Pfam" id="PF01266">
    <property type="entry name" value="DAO"/>
    <property type="match status" value="1"/>
</dbReference>
<feature type="domain" description="FAD dependent oxidoreductase" evidence="5">
    <location>
        <begin position="9"/>
        <end position="358"/>
    </location>
</feature>
<dbReference type="GO" id="GO:0050660">
    <property type="term" value="F:flavin adenine dinucleotide binding"/>
    <property type="evidence" value="ECO:0007669"/>
    <property type="project" value="InterPro"/>
</dbReference>
<dbReference type="Gene3D" id="3.30.9.10">
    <property type="entry name" value="D-Amino Acid Oxidase, subunit A, domain 2"/>
    <property type="match status" value="1"/>
</dbReference>
<dbReference type="InterPro" id="IPR006076">
    <property type="entry name" value="FAD-dep_OxRdtase"/>
</dbReference>
<keyword evidence="3" id="KW-0274">FAD</keyword>
<evidence type="ECO:0000256" key="3">
    <source>
        <dbReference type="ARBA" id="ARBA00022827"/>
    </source>
</evidence>
<dbReference type="SUPFAM" id="SSF51905">
    <property type="entry name" value="FAD/NAD(P)-binding domain"/>
    <property type="match status" value="1"/>
</dbReference>
<protein>
    <submittedName>
        <fullName evidence="6">N-methyltryptophan oxidase</fullName>
    </submittedName>
</protein>
<keyword evidence="2" id="KW-0285">Flavoprotein</keyword>
<dbReference type="Proteomes" id="UP000654257">
    <property type="component" value="Unassembled WGS sequence"/>
</dbReference>
<dbReference type="EMBL" id="BMCU01000005">
    <property type="protein sequence ID" value="GGG23791.1"/>
    <property type="molecule type" value="Genomic_DNA"/>
</dbReference>
<reference evidence="6" key="1">
    <citation type="journal article" date="2014" name="Int. J. Syst. Evol. Microbiol.">
        <title>Complete genome sequence of Corynebacterium casei LMG S-19264T (=DSM 44701T), isolated from a smear-ripened cheese.</title>
        <authorList>
            <consortium name="US DOE Joint Genome Institute (JGI-PGF)"/>
            <person name="Walter F."/>
            <person name="Albersmeier A."/>
            <person name="Kalinowski J."/>
            <person name="Ruckert C."/>
        </authorList>
    </citation>
    <scope>NUCLEOTIDE SEQUENCE</scope>
    <source>
        <strain evidence="6">CCM 7905</strain>
    </source>
</reference>
<dbReference type="RefSeq" id="WP_188546865.1">
    <property type="nucleotide sequence ID" value="NZ_BMCU01000005.1"/>
</dbReference>
<dbReference type="PANTHER" id="PTHR10961:SF7">
    <property type="entry name" value="FAD DEPENDENT OXIDOREDUCTASE DOMAIN-CONTAINING PROTEIN"/>
    <property type="match status" value="1"/>
</dbReference>
<keyword evidence="7" id="KW-1185">Reference proteome</keyword>
<dbReference type="InterPro" id="IPR045170">
    <property type="entry name" value="MTOX"/>
</dbReference>
<accession>A0A917G5F2</accession>
<dbReference type="InterPro" id="IPR036188">
    <property type="entry name" value="FAD/NAD-bd_sf"/>
</dbReference>
<keyword evidence="4" id="KW-0560">Oxidoreductase</keyword>
<evidence type="ECO:0000313" key="7">
    <source>
        <dbReference type="Proteomes" id="UP000654257"/>
    </source>
</evidence>
<evidence type="ECO:0000256" key="1">
    <source>
        <dbReference type="ARBA" id="ARBA00001974"/>
    </source>
</evidence>
<comment type="caution">
    <text evidence="6">The sequence shown here is derived from an EMBL/GenBank/DDBJ whole genome shotgun (WGS) entry which is preliminary data.</text>
</comment>
<reference evidence="6" key="2">
    <citation type="submission" date="2020-09" db="EMBL/GenBank/DDBJ databases">
        <authorList>
            <person name="Sun Q."/>
            <person name="Sedlacek I."/>
        </authorList>
    </citation>
    <scope>NUCLEOTIDE SEQUENCE</scope>
    <source>
        <strain evidence="6">CCM 7905</strain>
    </source>
</reference>
<dbReference type="Gene3D" id="3.50.50.60">
    <property type="entry name" value="FAD/NAD(P)-binding domain"/>
    <property type="match status" value="1"/>
</dbReference>
<evidence type="ECO:0000259" key="5">
    <source>
        <dbReference type="Pfam" id="PF01266"/>
    </source>
</evidence>
<evidence type="ECO:0000313" key="6">
    <source>
        <dbReference type="EMBL" id="GGG23791.1"/>
    </source>
</evidence>
<organism evidence="6 7">
    <name type="scientific">Rhodococcoides trifolii</name>
    <dbReference type="NCBI Taxonomy" id="908250"/>
    <lineage>
        <taxon>Bacteria</taxon>
        <taxon>Bacillati</taxon>
        <taxon>Actinomycetota</taxon>
        <taxon>Actinomycetes</taxon>
        <taxon>Mycobacteriales</taxon>
        <taxon>Nocardiaceae</taxon>
        <taxon>Rhodococcoides</taxon>
    </lineage>
</organism>
<evidence type="ECO:0000256" key="4">
    <source>
        <dbReference type="ARBA" id="ARBA00023002"/>
    </source>
</evidence>
<comment type="cofactor">
    <cofactor evidence="1">
        <name>FAD</name>
        <dbReference type="ChEBI" id="CHEBI:57692"/>
    </cofactor>
</comment>
<dbReference type="SUPFAM" id="SSF54373">
    <property type="entry name" value="FAD-linked reductases, C-terminal domain"/>
    <property type="match status" value="1"/>
</dbReference>
<dbReference type="GO" id="GO:0008115">
    <property type="term" value="F:sarcosine oxidase activity"/>
    <property type="evidence" value="ECO:0007669"/>
    <property type="project" value="TreeGrafter"/>
</dbReference>
<dbReference type="PANTHER" id="PTHR10961">
    <property type="entry name" value="PEROXISOMAL SARCOSINE OXIDASE"/>
    <property type="match status" value="1"/>
</dbReference>
<gene>
    <name evidence="6" type="primary">solA</name>
    <name evidence="6" type="ORF">GCM10007304_42100</name>
</gene>
<name>A0A917G5F2_9NOCA</name>
<sequence>MTDIAGRFDHIVLGAGGIGSATAYWLAQSGSTSVLCLEQFDLLHELGASMDYSRIIRHAYNSTDYTALTGASYETWGEIEEATGLTLVTRTGGLDIGPEHRVGPYANALEATGHPCERMDSGELTKRWPQWTVRDTDVAVFQKDSGILDIRAASYAHVALAKSAGVSFVDRTPVTRIVEFPDRVEVVTDKGVFVGRTLSVCGGSWSPMLFEGLGVRNPIAVSHEQVCYWATQNLKAFSTREFGIWIYHDEGETYYGFPVFGLPGTKAGRDEPHDLIDPTTRSWDVREDNLEQVESFMRAHLPEALGPRIFARACCYDLTPDRNFLVDKVAGSQRVSLFCGAGHAAKFASLMGKIMAELAVEGGSKYPIDPFRWDRPAITDPDFASTLVVAGQDMA</sequence>
<evidence type="ECO:0000256" key="2">
    <source>
        <dbReference type="ARBA" id="ARBA00022630"/>
    </source>
</evidence>
<proteinExistence type="predicted"/>
<dbReference type="AlphaFoldDB" id="A0A917G5F2"/>